<feature type="transmembrane region" description="Helical" evidence="1">
    <location>
        <begin position="280"/>
        <end position="300"/>
    </location>
</feature>
<sequence>MGSGRAGAPGPEPYAGEPEPYAGEPAGGGWAGGVLGRRRGRVALAAEGLRAYGLIAVMWIRSTMTYRFSFAMTLLSNLTVNFFDFVVIMIMFGHVRGLGGFAFGEVAFLYGTTSTAFGLADLAMGQTARVGRRVRDGTLDTFLVRPAPVLAQVAADRFALRRLGRVAQGLLVLVWSLVVLEGVDWTPVKVLLVPLMVVTGALIFGSLMTFGAAFQFWAQDGAEVANSFTYGGNTLLQYPPSVFGAELVRGVVYVVPLAFVNWVPALYVLGREAPAGLPPWAAFASPLVAAVCVALAGLAWRVGIRSYRSTGS</sequence>
<proteinExistence type="predicted"/>
<keyword evidence="3" id="KW-1185">Reference proteome</keyword>
<feature type="transmembrane region" description="Helical" evidence="1">
    <location>
        <begin position="166"/>
        <end position="185"/>
    </location>
</feature>
<dbReference type="PATRIC" id="fig|285473.5.peg.1984"/>
<dbReference type="AlphaFoldDB" id="A0A1D8G0U7"/>
<evidence type="ECO:0000256" key="1">
    <source>
        <dbReference type="SAM" id="Phobius"/>
    </source>
</evidence>
<feature type="transmembrane region" description="Helical" evidence="1">
    <location>
        <begin position="191"/>
        <end position="214"/>
    </location>
</feature>
<keyword evidence="1" id="KW-0812">Transmembrane</keyword>
<dbReference type="KEGG" id="srn:A4G23_01910"/>
<dbReference type="STRING" id="285473.A4G23_01910"/>
<dbReference type="Pfam" id="PF06182">
    <property type="entry name" value="ABC2_membrane_6"/>
    <property type="match status" value="1"/>
</dbReference>
<evidence type="ECO:0000313" key="2">
    <source>
        <dbReference type="EMBL" id="AOT59079.1"/>
    </source>
</evidence>
<accession>A0A1D8G0U7</accession>
<reference evidence="2 3" key="1">
    <citation type="submission" date="2016-09" db="EMBL/GenBank/DDBJ databases">
        <title>Streptomyces rubrolavendulae MJM4426 Genome sequencing and assembly.</title>
        <authorList>
            <person name="Kim J.-G."/>
        </authorList>
    </citation>
    <scope>NUCLEOTIDE SEQUENCE [LARGE SCALE GENOMIC DNA]</scope>
    <source>
        <strain evidence="2 3">MJM4426</strain>
    </source>
</reference>
<feature type="transmembrane region" description="Helical" evidence="1">
    <location>
        <begin position="247"/>
        <end position="268"/>
    </location>
</feature>
<gene>
    <name evidence="2" type="ORF">A4G23_01910</name>
</gene>
<feature type="transmembrane region" description="Helical" evidence="1">
    <location>
        <begin position="98"/>
        <end position="123"/>
    </location>
</feature>
<keyword evidence="1" id="KW-0472">Membrane</keyword>
<dbReference type="InterPro" id="IPR010390">
    <property type="entry name" value="ABC-2_transporter-like"/>
</dbReference>
<dbReference type="PANTHER" id="PTHR36833:SF1">
    <property type="entry name" value="INTEGRAL MEMBRANE TRANSPORT PROTEIN"/>
    <property type="match status" value="1"/>
</dbReference>
<name>A0A1D8G0U7_9ACTN</name>
<evidence type="ECO:0000313" key="3">
    <source>
        <dbReference type="Proteomes" id="UP000095349"/>
    </source>
</evidence>
<organism evidence="2 3">
    <name type="scientific">Streptomyces rubrolavendulae</name>
    <dbReference type="NCBI Taxonomy" id="285473"/>
    <lineage>
        <taxon>Bacteria</taxon>
        <taxon>Bacillati</taxon>
        <taxon>Actinomycetota</taxon>
        <taxon>Actinomycetes</taxon>
        <taxon>Kitasatosporales</taxon>
        <taxon>Streptomycetaceae</taxon>
        <taxon>Streptomyces</taxon>
    </lineage>
</organism>
<evidence type="ECO:0008006" key="4">
    <source>
        <dbReference type="Google" id="ProtNLM"/>
    </source>
</evidence>
<dbReference type="EMBL" id="CP017316">
    <property type="protein sequence ID" value="AOT59079.1"/>
    <property type="molecule type" value="Genomic_DNA"/>
</dbReference>
<dbReference type="PANTHER" id="PTHR36833">
    <property type="entry name" value="SLR0610 PROTEIN-RELATED"/>
    <property type="match status" value="1"/>
</dbReference>
<keyword evidence="1" id="KW-1133">Transmembrane helix</keyword>
<feature type="transmembrane region" description="Helical" evidence="1">
    <location>
        <begin position="68"/>
        <end position="92"/>
    </location>
</feature>
<dbReference type="Proteomes" id="UP000095349">
    <property type="component" value="Chromosome"/>
</dbReference>
<protein>
    <recommendedName>
        <fullName evidence="4">ABC-2 family transporter protein</fullName>
    </recommendedName>
</protein>